<keyword evidence="4" id="KW-1185">Reference proteome</keyword>
<dbReference type="PANTHER" id="PTHR48043">
    <property type="entry name" value="EG:EG0003.4 PROTEIN-RELATED"/>
    <property type="match status" value="1"/>
</dbReference>
<dbReference type="RefSeq" id="WP_258779983.1">
    <property type="nucleotide sequence ID" value="NZ_JANUGP010000015.1"/>
</dbReference>
<evidence type="ECO:0000313" key="3">
    <source>
        <dbReference type="EMBL" id="MCS0603502.1"/>
    </source>
</evidence>
<sequence length="390" mass="42012">MTLRIAVTAEPIPSHVSALDYVISPALEQGHEVVLHAPTMFRHEAGRRGMGFRPAGTDWTCDPAVQRVASDIWREAGNGPFNRYVFGRLWPERAEAKARHLVAAWTRTRPDLVIAECSDPGAHLAARVMRLPLLAADNGLAPVLLDLWDTDVVPGLAALYKRHGQDVPALPPLLTPTPIPWFYGTQPPAIRGVQRTVAEHRRALPGNPARYPSSRPLVYVSLGTVTTALPGLRTIVESAYREITAALRGIDCDAIVSAGRLAHHLRDAGGPRIKIVEHVPQPALLRHADLFVTHGGRASLLDAVQASTPVLGMGVLADQPANVAAFTRRGLGRALELRTTRAEIADAVTAVLDTPRYTDAVRAAGSELSRLPPLDLNRALHEVNGAGAAR</sequence>
<name>A0ABT2B4R6_9ACTN</name>
<dbReference type="Proteomes" id="UP001205612">
    <property type="component" value="Unassembled WGS sequence"/>
</dbReference>
<evidence type="ECO:0000256" key="2">
    <source>
        <dbReference type="ARBA" id="ARBA00022679"/>
    </source>
</evidence>
<keyword evidence="1" id="KW-0328">Glycosyltransferase</keyword>
<comment type="caution">
    <text evidence="3">The sequence shown here is derived from an EMBL/GenBank/DDBJ whole genome shotgun (WGS) entry which is preliminary data.</text>
</comment>
<keyword evidence="2" id="KW-0808">Transferase</keyword>
<proteinExistence type="predicted"/>
<organism evidence="3 4">
    <name type="scientific">Streptomyces pyxinicus</name>
    <dbReference type="NCBI Taxonomy" id="2970331"/>
    <lineage>
        <taxon>Bacteria</taxon>
        <taxon>Bacillati</taxon>
        <taxon>Actinomycetota</taxon>
        <taxon>Actinomycetes</taxon>
        <taxon>Kitasatosporales</taxon>
        <taxon>Streptomycetaceae</taxon>
        <taxon>Streptomyces</taxon>
    </lineage>
</organism>
<dbReference type="CDD" id="cd03784">
    <property type="entry name" value="GT1_Gtf-like"/>
    <property type="match status" value="1"/>
</dbReference>
<dbReference type="InterPro" id="IPR050271">
    <property type="entry name" value="UDP-glycosyltransferase"/>
</dbReference>
<dbReference type="InterPro" id="IPR002213">
    <property type="entry name" value="UDP_glucos_trans"/>
</dbReference>
<dbReference type="Gene3D" id="3.40.50.2000">
    <property type="entry name" value="Glycogen Phosphorylase B"/>
    <property type="match status" value="2"/>
</dbReference>
<protein>
    <submittedName>
        <fullName evidence="3">Glycosyltransferase</fullName>
    </submittedName>
</protein>
<dbReference type="SUPFAM" id="SSF53756">
    <property type="entry name" value="UDP-Glycosyltransferase/glycogen phosphorylase"/>
    <property type="match status" value="1"/>
</dbReference>
<accession>A0ABT2B4R6</accession>
<dbReference type="PANTHER" id="PTHR48043:SF145">
    <property type="entry name" value="FI06409P-RELATED"/>
    <property type="match status" value="1"/>
</dbReference>
<evidence type="ECO:0000313" key="4">
    <source>
        <dbReference type="Proteomes" id="UP001205612"/>
    </source>
</evidence>
<reference evidence="3 4" key="1">
    <citation type="submission" date="2022-08" db="EMBL/GenBank/DDBJ databases">
        <authorList>
            <person name="Somphong A."/>
            <person name="Phongsopitanun W."/>
        </authorList>
    </citation>
    <scope>NUCLEOTIDE SEQUENCE [LARGE SCALE GENOMIC DNA]</scope>
    <source>
        <strain evidence="3 4">LP11</strain>
    </source>
</reference>
<gene>
    <name evidence="3" type="ORF">NX794_20110</name>
</gene>
<dbReference type="Pfam" id="PF00201">
    <property type="entry name" value="UDPGT"/>
    <property type="match status" value="1"/>
</dbReference>
<evidence type="ECO:0000256" key="1">
    <source>
        <dbReference type="ARBA" id="ARBA00022676"/>
    </source>
</evidence>
<dbReference type="EMBL" id="JANUGP010000015">
    <property type="protein sequence ID" value="MCS0603502.1"/>
    <property type="molecule type" value="Genomic_DNA"/>
</dbReference>